<gene>
    <name evidence="7" type="ORF">Mal52_45390</name>
</gene>
<evidence type="ECO:0000313" key="7">
    <source>
        <dbReference type="EMBL" id="QDU46042.1"/>
    </source>
</evidence>
<feature type="binding site" evidence="6">
    <location>
        <position position="333"/>
    </location>
    <ligand>
        <name>a divalent metal cation</name>
        <dbReference type="ChEBI" id="CHEBI:60240"/>
        <label>1</label>
    </ligand>
</feature>
<organism evidence="7 8">
    <name type="scientific">Symmachiella dynata</name>
    <dbReference type="NCBI Taxonomy" id="2527995"/>
    <lineage>
        <taxon>Bacteria</taxon>
        <taxon>Pseudomonadati</taxon>
        <taxon>Planctomycetota</taxon>
        <taxon>Planctomycetia</taxon>
        <taxon>Planctomycetales</taxon>
        <taxon>Planctomycetaceae</taxon>
        <taxon>Symmachiella</taxon>
    </lineage>
</organism>
<feature type="binding site" evidence="6">
    <location>
        <position position="104"/>
    </location>
    <ligand>
        <name>a divalent metal cation</name>
        <dbReference type="ChEBI" id="CHEBI:60240"/>
        <label>1</label>
    </ligand>
</feature>
<evidence type="ECO:0000256" key="6">
    <source>
        <dbReference type="PIRSR" id="PIRSR602678-1"/>
    </source>
</evidence>
<dbReference type="AlphaFoldDB" id="A0A517ZU97"/>
<dbReference type="SUPFAM" id="SSF102705">
    <property type="entry name" value="NIF3 (NGG1p interacting factor 3)-like"/>
    <property type="match status" value="1"/>
</dbReference>
<dbReference type="Gene3D" id="3.40.1390.30">
    <property type="entry name" value="NIF3 (NGG1p interacting factor 3)-like"/>
    <property type="match status" value="2"/>
</dbReference>
<dbReference type="FunFam" id="3.40.1390.30:FF:000001">
    <property type="entry name" value="GTP cyclohydrolase 1 type 2"/>
    <property type="match status" value="1"/>
</dbReference>
<dbReference type="KEGG" id="sdyn:Mal52_45390"/>
<dbReference type="EMBL" id="CP036276">
    <property type="protein sequence ID" value="QDU46042.1"/>
    <property type="molecule type" value="Genomic_DNA"/>
</dbReference>
<dbReference type="InterPro" id="IPR017221">
    <property type="entry name" value="DUF34/NIF3_bac"/>
</dbReference>
<keyword evidence="7" id="KW-0378">Hydrolase</keyword>
<dbReference type="PANTHER" id="PTHR13799:SF14">
    <property type="entry name" value="GTP CYCLOHYDROLASE 1 TYPE 2 HOMOLOG"/>
    <property type="match status" value="1"/>
</dbReference>
<evidence type="ECO:0000256" key="1">
    <source>
        <dbReference type="ARBA" id="ARBA00006964"/>
    </source>
</evidence>
<dbReference type="Proteomes" id="UP000319383">
    <property type="component" value="Chromosome"/>
</dbReference>
<feature type="binding site" evidence="6">
    <location>
        <position position="66"/>
    </location>
    <ligand>
        <name>a divalent metal cation</name>
        <dbReference type="ChEBI" id="CHEBI:60240"/>
        <label>1</label>
    </ligand>
</feature>
<name>A0A517ZU97_9PLAN</name>
<protein>
    <recommendedName>
        <fullName evidence="3 5">GTP cyclohydrolase 1 type 2 homolog</fullName>
    </recommendedName>
</protein>
<feature type="binding site" evidence="6">
    <location>
        <position position="329"/>
    </location>
    <ligand>
        <name>a divalent metal cation</name>
        <dbReference type="ChEBI" id="CHEBI:60240"/>
        <label>1</label>
    </ligand>
</feature>
<dbReference type="Gene3D" id="3.30.70.120">
    <property type="match status" value="1"/>
</dbReference>
<dbReference type="PIRSF" id="PIRSF037489">
    <property type="entry name" value="UCP037489_NIF3_YqfO"/>
    <property type="match status" value="1"/>
</dbReference>
<dbReference type="RefSeq" id="WP_145378569.1">
    <property type="nucleotide sequence ID" value="NZ_CP036276.1"/>
</dbReference>
<dbReference type="Pfam" id="PF01784">
    <property type="entry name" value="DUF34_NIF3"/>
    <property type="match status" value="1"/>
</dbReference>
<keyword evidence="8" id="KW-1185">Reference proteome</keyword>
<feature type="binding site" evidence="6">
    <location>
        <position position="65"/>
    </location>
    <ligand>
        <name>a divalent metal cation</name>
        <dbReference type="ChEBI" id="CHEBI:60240"/>
        <label>1</label>
    </ligand>
</feature>
<dbReference type="FunFam" id="3.30.70.120:FF:000006">
    <property type="entry name" value="GTP cyclohydrolase 1 type 2 homolog"/>
    <property type="match status" value="1"/>
</dbReference>
<dbReference type="GO" id="GO:0046872">
    <property type="term" value="F:metal ion binding"/>
    <property type="evidence" value="ECO:0007669"/>
    <property type="project" value="UniProtKB-UniRule"/>
</dbReference>
<dbReference type="NCBIfam" id="TIGR00486">
    <property type="entry name" value="YbgI_SA1388"/>
    <property type="match status" value="1"/>
</dbReference>
<evidence type="ECO:0000256" key="3">
    <source>
        <dbReference type="ARBA" id="ARBA00022112"/>
    </source>
</evidence>
<reference evidence="7 8" key="1">
    <citation type="submission" date="2019-02" db="EMBL/GenBank/DDBJ databases">
        <title>Deep-cultivation of Planctomycetes and their phenomic and genomic characterization uncovers novel biology.</title>
        <authorList>
            <person name="Wiegand S."/>
            <person name="Jogler M."/>
            <person name="Boedeker C."/>
            <person name="Pinto D."/>
            <person name="Vollmers J."/>
            <person name="Rivas-Marin E."/>
            <person name="Kohn T."/>
            <person name="Peeters S.H."/>
            <person name="Heuer A."/>
            <person name="Rast P."/>
            <person name="Oberbeckmann S."/>
            <person name="Bunk B."/>
            <person name="Jeske O."/>
            <person name="Meyerdierks A."/>
            <person name="Storesund J.E."/>
            <person name="Kallscheuer N."/>
            <person name="Luecker S."/>
            <person name="Lage O.M."/>
            <person name="Pohl T."/>
            <person name="Merkel B.J."/>
            <person name="Hornburger P."/>
            <person name="Mueller R.-W."/>
            <person name="Bruemmer F."/>
            <person name="Labrenz M."/>
            <person name="Spormann A.M."/>
            <person name="Op den Camp H."/>
            <person name="Overmann J."/>
            <person name="Amann R."/>
            <person name="Jetten M.S.M."/>
            <person name="Mascher T."/>
            <person name="Medema M.H."/>
            <person name="Devos D.P."/>
            <person name="Kaster A.-K."/>
            <person name="Ovreas L."/>
            <person name="Rohde M."/>
            <person name="Galperin M.Y."/>
            <person name="Jogler C."/>
        </authorList>
    </citation>
    <scope>NUCLEOTIDE SEQUENCE [LARGE SCALE GENOMIC DNA]</scope>
    <source>
        <strain evidence="7 8">Mal52</strain>
    </source>
</reference>
<evidence type="ECO:0000313" key="8">
    <source>
        <dbReference type="Proteomes" id="UP000319383"/>
    </source>
</evidence>
<evidence type="ECO:0000256" key="5">
    <source>
        <dbReference type="PIRNR" id="PIRNR037489"/>
    </source>
</evidence>
<dbReference type="InterPro" id="IPR015867">
    <property type="entry name" value="N-reg_PII/ATP_PRibTrfase_C"/>
</dbReference>
<dbReference type="GO" id="GO:0016787">
    <property type="term" value="F:hydrolase activity"/>
    <property type="evidence" value="ECO:0007669"/>
    <property type="project" value="UniProtKB-KW"/>
</dbReference>
<proteinExistence type="inferred from homology"/>
<sequence length="367" mass="39789">MYCVSDIVQFLRQFAPPLLAEDWDNVGLLLGSGDAAVTKVMTCLTLTSDVAAEAIEQDVQLIVSHHPIMFRPIQQITDGDTQGKMLLDLIAAGIAVYSPHTSYDSAAAGINQQLAEMLDLQQIAPLRPRIHASAKIVCFVPEAHLLAVRQALWNQGAGQVGDYSQCSFASPGTGTFHGAEASSPVVGEAGRLEQVTEIRLEVLCPSENVSRAVEAMLAAHPYEEPAYDVYPLAEQRADIGAGRYGVLADEITLSEFNNRVKAGLGVKHLQFVGDPKRTVRRVAMACGAAAEFLRDGHRLGCDVLLTGEARFHDCLEARHLGMALVLPGHYASERPAMERLAETLSSQFQELFVSASQIESDPLKWDI</sequence>
<dbReference type="GO" id="GO:0005737">
    <property type="term" value="C:cytoplasm"/>
    <property type="evidence" value="ECO:0007669"/>
    <property type="project" value="TreeGrafter"/>
</dbReference>
<evidence type="ECO:0000256" key="2">
    <source>
        <dbReference type="ARBA" id="ARBA00011643"/>
    </source>
</evidence>
<dbReference type="InterPro" id="IPR036069">
    <property type="entry name" value="DUF34/NIF3_sf"/>
</dbReference>
<accession>A0A517ZU97</accession>
<dbReference type="InterPro" id="IPR002678">
    <property type="entry name" value="DUF34/NIF3"/>
</dbReference>
<comment type="similarity">
    <text evidence="1 5">Belongs to the GTP cyclohydrolase I type 2/NIF3 family.</text>
</comment>
<comment type="subunit">
    <text evidence="2">Homohexamer.</text>
</comment>
<dbReference type="PANTHER" id="PTHR13799">
    <property type="entry name" value="NGG1 INTERACTING FACTOR 3"/>
    <property type="match status" value="1"/>
</dbReference>
<keyword evidence="4 5" id="KW-0479">Metal-binding</keyword>
<evidence type="ECO:0000256" key="4">
    <source>
        <dbReference type="ARBA" id="ARBA00022723"/>
    </source>
</evidence>